<dbReference type="Gene3D" id="2.20.140.10">
    <property type="entry name" value="WGR domain"/>
    <property type="match status" value="1"/>
</dbReference>
<dbReference type="EMBL" id="JAAKZH010000008">
    <property type="protein sequence ID" value="NGO66062.1"/>
    <property type="molecule type" value="Genomic_DNA"/>
</dbReference>
<reference evidence="2 3" key="1">
    <citation type="submission" date="2020-02" db="EMBL/GenBank/DDBJ databases">
        <title>Genome sequence of the type strain CCBAU10050 of Rhizobium daejeonense.</title>
        <authorList>
            <person name="Gao J."/>
            <person name="Sun J."/>
        </authorList>
    </citation>
    <scope>NUCLEOTIDE SEQUENCE [LARGE SCALE GENOMIC DNA]</scope>
    <source>
        <strain evidence="2 3">CCBAU10050</strain>
    </source>
</reference>
<dbReference type="InterPro" id="IPR036930">
    <property type="entry name" value="WGR_dom_sf"/>
</dbReference>
<dbReference type="InterPro" id="IPR049809">
    <property type="entry name" value="YehF/YfeS-like_WGR"/>
</dbReference>
<feature type="domain" description="WGR" evidence="1">
    <location>
        <begin position="1"/>
        <end position="88"/>
    </location>
</feature>
<dbReference type="InterPro" id="IPR008893">
    <property type="entry name" value="WGR_domain"/>
</dbReference>
<name>A0A6M1RX22_9HYPH</name>
<comment type="caution">
    <text evidence="2">The sequence shown here is derived from an EMBL/GenBank/DDBJ whole genome shotgun (WGS) entry which is preliminary data.</text>
</comment>
<evidence type="ECO:0000313" key="3">
    <source>
        <dbReference type="Proteomes" id="UP000477849"/>
    </source>
</evidence>
<dbReference type="SMART" id="SM00773">
    <property type="entry name" value="WGR"/>
    <property type="match status" value="1"/>
</dbReference>
<keyword evidence="3" id="KW-1185">Reference proteome</keyword>
<gene>
    <name evidence="2" type="ORF">G6N76_20595</name>
</gene>
<accession>A0A6M1RX22</accession>
<dbReference type="SUPFAM" id="SSF142921">
    <property type="entry name" value="WGR domain-like"/>
    <property type="match status" value="1"/>
</dbReference>
<evidence type="ECO:0000313" key="2">
    <source>
        <dbReference type="EMBL" id="NGO66062.1"/>
    </source>
</evidence>
<dbReference type="CDD" id="cd07996">
    <property type="entry name" value="WGR_MMR_like"/>
    <property type="match status" value="1"/>
</dbReference>
<dbReference type="PROSITE" id="PS51977">
    <property type="entry name" value="WGR"/>
    <property type="match status" value="1"/>
</dbReference>
<sequence>MIIQRYHLYLERTSKAKNIARFYSISIEPNLFGDPCLTRRWGRIGTMGQRMVHHCGAEKEAVVRFLELLRQKRARGYSTVPGGSADNY</sequence>
<proteinExistence type="predicted"/>
<dbReference type="AlphaFoldDB" id="A0A6M1RX22"/>
<dbReference type="RefSeq" id="WP_163897491.1">
    <property type="nucleotide sequence ID" value="NZ_CP048424.1"/>
</dbReference>
<dbReference type="Proteomes" id="UP000477849">
    <property type="component" value="Unassembled WGS sequence"/>
</dbReference>
<dbReference type="Pfam" id="PF05406">
    <property type="entry name" value="WGR"/>
    <property type="match status" value="1"/>
</dbReference>
<organism evidence="2 3">
    <name type="scientific">Rhizobium daejeonense</name>
    <dbReference type="NCBI Taxonomy" id="240521"/>
    <lineage>
        <taxon>Bacteria</taxon>
        <taxon>Pseudomonadati</taxon>
        <taxon>Pseudomonadota</taxon>
        <taxon>Alphaproteobacteria</taxon>
        <taxon>Hyphomicrobiales</taxon>
        <taxon>Rhizobiaceae</taxon>
        <taxon>Rhizobium/Agrobacterium group</taxon>
        <taxon>Rhizobium</taxon>
    </lineage>
</organism>
<evidence type="ECO:0000259" key="1">
    <source>
        <dbReference type="PROSITE" id="PS51977"/>
    </source>
</evidence>
<protein>
    <submittedName>
        <fullName evidence="2">WGR domain-containing protein</fullName>
    </submittedName>
</protein>